<dbReference type="AlphaFoldDB" id="D0NJ55"/>
<dbReference type="HOGENOM" id="CLU_1630280_0_0_1"/>
<dbReference type="EMBL" id="DS028141">
    <property type="protein sequence ID" value="EEY59573.1"/>
    <property type="molecule type" value="Genomic_DNA"/>
</dbReference>
<sequence length="163" mass="18246">MSSAEEVDSTRGNRASALLIKPSGAKQKQRKQSRPTRGQTEARELEDLSARSSNNRTRAAHDLAARRFDRFLGIDNGASESDSFTNRWPGPLTIASLKAEDITKDMIGRFADYLLVYKDLGQLRKSLEKEFYNRLPEGVRLVVNRAPLMTPEDLRLIGGGVIR</sequence>
<evidence type="ECO:0000313" key="2">
    <source>
        <dbReference type="EMBL" id="EEY59573.1"/>
    </source>
</evidence>
<dbReference type="VEuPathDB" id="FungiDB:PITG_12146"/>
<keyword evidence="3" id="KW-1185">Reference proteome</keyword>
<dbReference type="Proteomes" id="UP000006643">
    <property type="component" value="Unassembled WGS sequence"/>
</dbReference>
<protein>
    <submittedName>
        <fullName evidence="2">Uncharacterized protein</fullName>
    </submittedName>
</protein>
<feature type="region of interest" description="Disordered" evidence="1">
    <location>
        <begin position="1"/>
        <end position="61"/>
    </location>
</feature>
<proteinExistence type="predicted"/>
<feature type="compositionally biased region" description="Basic and acidic residues" evidence="1">
    <location>
        <begin position="40"/>
        <end position="49"/>
    </location>
</feature>
<gene>
    <name evidence="2" type="ORF">PITG_12146</name>
</gene>
<name>D0NJ55_PHYIT</name>
<dbReference type="KEGG" id="pif:PITG_12146"/>
<accession>D0NJ55</accession>
<evidence type="ECO:0000256" key="1">
    <source>
        <dbReference type="SAM" id="MobiDB-lite"/>
    </source>
</evidence>
<evidence type="ECO:0000313" key="3">
    <source>
        <dbReference type="Proteomes" id="UP000006643"/>
    </source>
</evidence>
<dbReference type="RefSeq" id="XP_002900766.1">
    <property type="nucleotide sequence ID" value="XM_002900720.1"/>
</dbReference>
<dbReference type="GeneID" id="9473155"/>
<dbReference type="InParanoid" id="D0NJ55"/>
<reference evidence="3" key="1">
    <citation type="journal article" date="2009" name="Nature">
        <title>Genome sequence and analysis of the Irish potato famine pathogen Phytophthora infestans.</title>
        <authorList>
            <consortium name="The Broad Institute Genome Sequencing Platform"/>
            <person name="Haas B.J."/>
            <person name="Kamoun S."/>
            <person name="Zody M.C."/>
            <person name="Jiang R.H."/>
            <person name="Handsaker R.E."/>
            <person name="Cano L.M."/>
            <person name="Grabherr M."/>
            <person name="Kodira C.D."/>
            <person name="Raffaele S."/>
            <person name="Torto-Alalibo T."/>
            <person name="Bozkurt T.O."/>
            <person name="Ah-Fong A.M."/>
            <person name="Alvarado L."/>
            <person name="Anderson V.L."/>
            <person name="Armstrong M.R."/>
            <person name="Avrova A."/>
            <person name="Baxter L."/>
            <person name="Beynon J."/>
            <person name="Boevink P.C."/>
            <person name="Bollmann S.R."/>
            <person name="Bos J.I."/>
            <person name="Bulone V."/>
            <person name="Cai G."/>
            <person name="Cakir C."/>
            <person name="Carrington J.C."/>
            <person name="Chawner M."/>
            <person name="Conti L."/>
            <person name="Costanzo S."/>
            <person name="Ewan R."/>
            <person name="Fahlgren N."/>
            <person name="Fischbach M.A."/>
            <person name="Fugelstad J."/>
            <person name="Gilroy E.M."/>
            <person name="Gnerre S."/>
            <person name="Green P.J."/>
            <person name="Grenville-Briggs L.J."/>
            <person name="Griffith J."/>
            <person name="Grunwald N.J."/>
            <person name="Horn K."/>
            <person name="Horner N.R."/>
            <person name="Hu C.H."/>
            <person name="Huitema E."/>
            <person name="Jeong D.H."/>
            <person name="Jones A.M."/>
            <person name="Jones J.D."/>
            <person name="Jones R.W."/>
            <person name="Karlsson E.K."/>
            <person name="Kunjeti S.G."/>
            <person name="Lamour K."/>
            <person name="Liu Z."/>
            <person name="Ma L."/>
            <person name="Maclean D."/>
            <person name="Chibucos M.C."/>
            <person name="McDonald H."/>
            <person name="McWalters J."/>
            <person name="Meijer H.J."/>
            <person name="Morgan W."/>
            <person name="Morris P.F."/>
            <person name="Munro C.A."/>
            <person name="O'Neill K."/>
            <person name="Ospina-Giraldo M."/>
            <person name="Pinzon A."/>
            <person name="Pritchard L."/>
            <person name="Ramsahoye B."/>
            <person name="Ren Q."/>
            <person name="Restrepo S."/>
            <person name="Roy S."/>
            <person name="Sadanandom A."/>
            <person name="Savidor A."/>
            <person name="Schornack S."/>
            <person name="Schwartz D.C."/>
            <person name="Schumann U.D."/>
            <person name="Schwessinger B."/>
            <person name="Seyer L."/>
            <person name="Sharpe T."/>
            <person name="Silvar C."/>
            <person name="Song J."/>
            <person name="Studholme D.J."/>
            <person name="Sykes S."/>
            <person name="Thines M."/>
            <person name="van de Vondervoort P.J."/>
            <person name="Phuntumart V."/>
            <person name="Wawra S."/>
            <person name="Weide R."/>
            <person name="Win J."/>
            <person name="Young C."/>
            <person name="Zhou S."/>
            <person name="Fry W."/>
            <person name="Meyers B.C."/>
            <person name="van West P."/>
            <person name="Ristaino J."/>
            <person name="Govers F."/>
            <person name="Birch P.R."/>
            <person name="Whisson S.C."/>
            <person name="Judelson H.S."/>
            <person name="Nusbaum C."/>
        </authorList>
    </citation>
    <scope>NUCLEOTIDE SEQUENCE [LARGE SCALE GENOMIC DNA]</scope>
    <source>
        <strain evidence="3">T30-4</strain>
    </source>
</reference>
<organism evidence="2 3">
    <name type="scientific">Phytophthora infestans (strain T30-4)</name>
    <name type="common">Potato late blight agent</name>
    <dbReference type="NCBI Taxonomy" id="403677"/>
    <lineage>
        <taxon>Eukaryota</taxon>
        <taxon>Sar</taxon>
        <taxon>Stramenopiles</taxon>
        <taxon>Oomycota</taxon>
        <taxon>Peronosporomycetes</taxon>
        <taxon>Peronosporales</taxon>
        <taxon>Peronosporaceae</taxon>
        <taxon>Phytophthora</taxon>
    </lineage>
</organism>